<feature type="non-terminal residue" evidence="8">
    <location>
        <position position="885"/>
    </location>
</feature>
<dbReference type="InterPro" id="IPR003965">
    <property type="entry name" value="Fatty_acid_synthase"/>
</dbReference>
<accession>A0A8H8DGB3</accession>
<dbReference type="Gene3D" id="3.10.129.10">
    <property type="entry name" value="Hotdog Thioesterase"/>
    <property type="match status" value="1"/>
</dbReference>
<dbReference type="Pfam" id="PF17951">
    <property type="entry name" value="FAS_meander"/>
    <property type="match status" value="1"/>
</dbReference>
<evidence type="ECO:0000256" key="1">
    <source>
        <dbReference type="ARBA" id="ARBA00022679"/>
    </source>
</evidence>
<keyword evidence="1" id="KW-0808">Transferase</keyword>
<dbReference type="AlphaFoldDB" id="A0A8H8DGB3"/>
<organism evidence="8 9">
    <name type="scientific">Olpidium bornovanus</name>
    <dbReference type="NCBI Taxonomy" id="278681"/>
    <lineage>
        <taxon>Eukaryota</taxon>
        <taxon>Fungi</taxon>
        <taxon>Fungi incertae sedis</taxon>
        <taxon>Olpidiomycota</taxon>
        <taxon>Olpidiomycotina</taxon>
        <taxon>Olpidiomycetes</taxon>
        <taxon>Olpidiales</taxon>
        <taxon>Olpidiaceae</taxon>
        <taxon>Olpidium</taxon>
    </lineage>
</organism>
<evidence type="ECO:0000256" key="4">
    <source>
        <dbReference type="ARBA" id="ARBA00023002"/>
    </source>
</evidence>
<evidence type="ECO:0000259" key="6">
    <source>
        <dbReference type="Pfam" id="PF13452"/>
    </source>
</evidence>
<evidence type="ECO:0008006" key="10">
    <source>
        <dbReference type="Google" id="ProtNLM"/>
    </source>
</evidence>
<dbReference type="Gene3D" id="3.30.1120.100">
    <property type="match status" value="1"/>
</dbReference>
<evidence type="ECO:0000256" key="3">
    <source>
        <dbReference type="ARBA" id="ARBA00022857"/>
    </source>
</evidence>
<dbReference type="GO" id="GO:0006633">
    <property type="term" value="P:fatty acid biosynthetic process"/>
    <property type="evidence" value="ECO:0007669"/>
    <property type="project" value="InterPro"/>
</dbReference>
<dbReference type="SUPFAM" id="SSF51412">
    <property type="entry name" value="Inosine monophosphate dehydrogenase (IMPDH)"/>
    <property type="match status" value="1"/>
</dbReference>
<dbReference type="PRINTS" id="PR01483">
    <property type="entry name" value="FASYNTHASE"/>
</dbReference>
<evidence type="ECO:0000259" key="7">
    <source>
        <dbReference type="Pfam" id="PF17951"/>
    </source>
</evidence>
<comment type="caution">
    <text evidence="8">The sequence shown here is derived from an EMBL/GenBank/DDBJ whole genome shotgun (WGS) entry which is preliminary data.</text>
</comment>
<protein>
    <recommendedName>
        <fullName evidence="10">Fatty acid synthase</fullName>
    </recommendedName>
</protein>
<dbReference type="Pfam" id="PF08354">
    <property type="entry name" value="Fas1-AflB-like_hel"/>
    <property type="match status" value="1"/>
</dbReference>
<evidence type="ECO:0000313" key="9">
    <source>
        <dbReference type="Proteomes" id="UP000673691"/>
    </source>
</evidence>
<dbReference type="EMBL" id="JAEFCI010010143">
    <property type="protein sequence ID" value="KAG5457400.1"/>
    <property type="molecule type" value="Genomic_DNA"/>
</dbReference>
<dbReference type="OrthoDB" id="5417908at2759"/>
<dbReference type="SUPFAM" id="SSF54637">
    <property type="entry name" value="Thioesterase/thiol ester dehydrase-isomerase"/>
    <property type="match status" value="1"/>
</dbReference>
<dbReference type="InterPro" id="IPR013565">
    <property type="entry name" value="Fas1/AflB-like_central"/>
</dbReference>
<evidence type="ECO:0000313" key="8">
    <source>
        <dbReference type="EMBL" id="KAG5457400.1"/>
    </source>
</evidence>
<dbReference type="Pfam" id="PF13452">
    <property type="entry name" value="FAS1_DH_region"/>
    <property type="match status" value="1"/>
</dbReference>
<dbReference type="InterPro" id="IPR040883">
    <property type="entry name" value="FAS_meander"/>
</dbReference>
<dbReference type="GO" id="GO:0019171">
    <property type="term" value="F:(3R)-hydroxyacyl-[acyl-carrier-protein] dehydratase activity"/>
    <property type="evidence" value="ECO:0007669"/>
    <property type="project" value="InterPro"/>
</dbReference>
<dbReference type="FunFam" id="3.20.20.70:FF:000078">
    <property type="entry name" value="Fatty acid synthase beta subunit dehydratase"/>
    <property type="match status" value="1"/>
</dbReference>
<keyword evidence="3" id="KW-0521">NADP</keyword>
<feature type="domain" description="FAS1-like dehydratase" evidence="6">
    <location>
        <begin position="735"/>
        <end position="848"/>
    </location>
</feature>
<dbReference type="InterPro" id="IPR050830">
    <property type="entry name" value="Fungal_FAS"/>
</dbReference>
<dbReference type="InterPro" id="IPR029069">
    <property type="entry name" value="HotDog_dom_sf"/>
</dbReference>
<dbReference type="Proteomes" id="UP000673691">
    <property type="component" value="Unassembled WGS sequence"/>
</dbReference>
<dbReference type="Gene3D" id="1.20.930.70">
    <property type="match status" value="1"/>
</dbReference>
<feature type="domain" description="Fatty acid synthase meander beta sheet" evidence="7">
    <location>
        <begin position="578"/>
        <end position="718"/>
    </location>
</feature>
<proteinExistence type="predicted"/>
<dbReference type="GO" id="GO:0004312">
    <property type="term" value="F:fatty acid synthase activity"/>
    <property type="evidence" value="ECO:0007669"/>
    <property type="project" value="InterPro"/>
</dbReference>
<keyword evidence="2" id="KW-0378">Hydrolase</keyword>
<dbReference type="GO" id="GO:0016787">
    <property type="term" value="F:hydrolase activity"/>
    <property type="evidence" value="ECO:0007669"/>
    <property type="project" value="UniProtKB-KW"/>
</dbReference>
<dbReference type="PANTHER" id="PTHR10982:SF21">
    <property type="entry name" value="FATTY ACID SYNTHASE SUBUNIT BETA"/>
    <property type="match status" value="1"/>
</dbReference>
<dbReference type="Gene3D" id="3.20.20.70">
    <property type="entry name" value="Aldolase class I"/>
    <property type="match status" value="2"/>
</dbReference>
<gene>
    <name evidence="8" type="ORF">BJ554DRAFT_2600</name>
</gene>
<keyword evidence="4" id="KW-0560">Oxidoreductase</keyword>
<dbReference type="InterPro" id="IPR013785">
    <property type="entry name" value="Aldolase_TIM"/>
</dbReference>
<sequence length="885" mass="99453">MRMANTDRIHVETFFSRLLGKPPIMVAGMTPCTAHESFVAAVVNAGFHVELAGGGQHTEEHLRNRVKKIMDLVAPGEGITLNILFLNPRLWGFQYPAVKAMRNDGIPMEGVCVAAGVPSLDVANEVVSSLKKAGLRHVAFKPGSAETIRRVISIAEQNPHMPIVLQWTGGRGGGHHSFEDFHQPLLETYGAIRRQGNIVLVVGSGFGDAKGTLPYLTGKWSVQFGYPPMPCDGLLFGSRVMVAAEALTSRAAKDLIVQAPGIADESLWEETYKREIGGVITVTSELGEPIHKIANRGIKFWRELDDTIFKLPRDKRFPALLEKKDYIIKRLNDDYQKPWFGRKAEDGRPCDLHDMTYKEVAERMLELMWITRQSRWIDVTLRDTFGDFLRRIEERFVEKPTPSLVQSFDDLNEDPKALVEAVLHAFPEAARQTLTQEDVFYLLTVCSYPWRKPVPFVPVIDDKFEFWFKKDSLWQSEDIDAVVGQDAQRVAILQGPVAVHHSKVADQPVKDILENIYNEHVDELLRLYYGGNKVNVPVVEYLGAGLLCHSSDGRHAGVNVTRLEEGAVMFEVTRKAAELPDAAEFLELLAGQKHNWLRALLTSEAIVQGRLLVPNPARRILRPRPGQTVFIKYNSSGVPLLLTVHHTEDSKAVPRRNSSVVITETGDVIKLTLNEELKQRVVPLELFFRYQPCQGYNPIHEVMQDRNANIKKFYASLWSLDPSCTDASPFDTFTSKFKITPRNVSDFVQVIENQAEMYLDGDRPVAPMDFAIVVAWSSLLQGVLCCDGDLLRLVHLSNQFRVLDEREVLRAGDEIVTESVLNSAVITDAGKVVEVKATLKKQGAAIMEVTSSFLYRGKFSDYERTFTRRTEQPVQVVCASRKDVE</sequence>
<evidence type="ECO:0000256" key="2">
    <source>
        <dbReference type="ARBA" id="ARBA00022801"/>
    </source>
</evidence>
<dbReference type="PANTHER" id="PTHR10982">
    <property type="entry name" value="MALONYL COA-ACYL CARRIER PROTEIN TRANSACYLASE"/>
    <property type="match status" value="1"/>
</dbReference>
<reference evidence="8 9" key="1">
    <citation type="journal article" name="Sci. Rep.">
        <title>Genome-scale phylogenetic analyses confirm Olpidium as the closest living zoosporic fungus to the non-flagellated, terrestrial fungi.</title>
        <authorList>
            <person name="Chang Y."/>
            <person name="Rochon D."/>
            <person name="Sekimoto S."/>
            <person name="Wang Y."/>
            <person name="Chovatia M."/>
            <person name="Sandor L."/>
            <person name="Salamov A."/>
            <person name="Grigoriev I.V."/>
            <person name="Stajich J.E."/>
            <person name="Spatafora J.W."/>
        </authorList>
    </citation>
    <scope>NUCLEOTIDE SEQUENCE [LARGE SCALE GENOMIC DNA]</scope>
    <source>
        <strain evidence="8">S191</strain>
    </source>
</reference>
<evidence type="ECO:0000259" key="5">
    <source>
        <dbReference type="Pfam" id="PF08354"/>
    </source>
</evidence>
<name>A0A8H8DGB3_9FUNG</name>
<feature type="domain" description="Fatty acid synthase beta subunit AflB /Fas1-like central" evidence="5">
    <location>
        <begin position="162"/>
        <end position="513"/>
    </location>
</feature>
<dbReference type="GO" id="GO:0004318">
    <property type="term" value="F:enoyl-[acyl-carrier-protein] reductase (NADH) activity"/>
    <property type="evidence" value="ECO:0007669"/>
    <property type="project" value="InterPro"/>
</dbReference>
<dbReference type="FunFam" id="1.20.930.70:FF:000001">
    <property type="entry name" value="Fatty acid synthase beta subunit dehydratase"/>
    <property type="match status" value="1"/>
</dbReference>
<keyword evidence="9" id="KW-1185">Reference proteome</keyword>
<dbReference type="InterPro" id="IPR039569">
    <property type="entry name" value="FAS1-like_DH_region"/>
</dbReference>
<dbReference type="GO" id="GO:0005835">
    <property type="term" value="C:fatty acid synthase complex"/>
    <property type="evidence" value="ECO:0007669"/>
    <property type="project" value="InterPro"/>
</dbReference>